<proteinExistence type="predicted"/>
<dbReference type="AlphaFoldDB" id="A0A3P7BZ71"/>
<dbReference type="EMBL" id="UYSL01003043">
    <property type="protein sequence ID" value="VDL66161.1"/>
    <property type="molecule type" value="Genomic_DNA"/>
</dbReference>
<dbReference type="PANTHER" id="PTHR33198:SF19">
    <property type="entry name" value="CCHC-TYPE DOMAIN-CONTAINING PROTEIN"/>
    <property type="match status" value="1"/>
</dbReference>
<name>A0A3P7BZ71_NIPBR</name>
<dbReference type="PANTHER" id="PTHR33198">
    <property type="entry name" value="ANK_REP_REGION DOMAIN-CONTAINING PROTEIN-RELATED"/>
    <property type="match status" value="1"/>
</dbReference>
<sequence>MRRVVEEKDQRLVFLQEVGGSNYELLESLLQGRELEEVTLDELRSAMEKHYQPKRLVLAERFGLMSKSQKPGQALHEFYAELQKAANSCQFEKIKDHRDAVVTMVFIGGLASVETRKRLLEKEELTSKEALEQAEAIERVGANAPHLKEGPQEVGVAQVKLRSHVRQRAGNTPSRNVGSKPGKGPAREKMRCWGKVPALVKFAGKLAKMDIHLFKEATHSLCGRDMIRELQINCGPHYGMVHSVKELTKVEIKKEIVRILEENKELFQSGLGKCVTTKAHPLRNGSKKDACGPDESARYNLGTGGRLPFGTHGGRSKERGLAVEKVTPQKEGDRAVERVARAEEEEDQQYKDKTQNNKDKETKTKLALYKGQ</sequence>
<accession>A0A3P7BZ71</accession>
<organism evidence="2 3">
    <name type="scientific">Nippostrongylus brasiliensis</name>
    <name type="common">Rat hookworm</name>
    <dbReference type="NCBI Taxonomy" id="27835"/>
    <lineage>
        <taxon>Eukaryota</taxon>
        <taxon>Metazoa</taxon>
        <taxon>Ecdysozoa</taxon>
        <taxon>Nematoda</taxon>
        <taxon>Chromadorea</taxon>
        <taxon>Rhabditida</taxon>
        <taxon>Rhabditina</taxon>
        <taxon>Rhabditomorpha</taxon>
        <taxon>Strongyloidea</taxon>
        <taxon>Heligmosomidae</taxon>
        <taxon>Nippostrongylus</taxon>
    </lineage>
</organism>
<protein>
    <recommendedName>
        <fullName evidence="4">Retrotransposon gag domain-containing protein</fullName>
    </recommendedName>
</protein>
<reference evidence="2 3" key="1">
    <citation type="submission" date="2018-11" db="EMBL/GenBank/DDBJ databases">
        <authorList>
            <consortium name="Pathogen Informatics"/>
        </authorList>
    </citation>
    <scope>NUCLEOTIDE SEQUENCE [LARGE SCALE GENOMIC DNA]</scope>
</reference>
<feature type="region of interest" description="Disordered" evidence="1">
    <location>
        <begin position="302"/>
        <end position="372"/>
    </location>
</feature>
<evidence type="ECO:0008006" key="4">
    <source>
        <dbReference type="Google" id="ProtNLM"/>
    </source>
</evidence>
<evidence type="ECO:0000313" key="2">
    <source>
        <dbReference type="EMBL" id="VDL66161.1"/>
    </source>
</evidence>
<evidence type="ECO:0000256" key="1">
    <source>
        <dbReference type="SAM" id="MobiDB-lite"/>
    </source>
</evidence>
<gene>
    <name evidence="2" type="ORF">NBR_LOCUS2572</name>
</gene>
<feature type="region of interest" description="Disordered" evidence="1">
    <location>
        <begin position="165"/>
        <end position="188"/>
    </location>
</feature>
<evidence type="ECO:0000313" key="3">
    <source>
        <dbReference type="Proteomes" id="UP000271162"/>
    </source>
</evidence>
<dbReference type="STRING" id="27835.A0A3P7BZ71"/>
<keyword evidence="3" id="KW-1185">Reference proteome</keyword>
<feature type="compositionally biased region" description="Gly residues" evidence="1">
    <location>
        <begin position="302"/>
        <end position="313"/>
    </location>
</feature>
<dbReference type="Proteomes" id="UP000271162">
    <property type="component" value="Unassembled WGS sequence"/>
</dbReference>
<feature type="compositionally biased region" description="Basic and acidic residues" evidence="1">
    <location>
        <begin position="315"/>
        <end position="364"/>
    </location>
</feature>